<keyword evidence="6" id="KW-1185">Reference proteome</keyword>
<dbReference type="InterPro" id="IPR012337">
    <property type="entry name" value="RNaseH-like_sf"/>
</dbReference>
<sequence length="306" mass="34625">MVQSDGHLEPLRYKSWDDIPAGLFSKTALGQKGLKPGPFVHGSIYLKSRRILVELYREDEAVPKRAPSPKQLAALEKARAVQEEARTCTSCRTVGSEYLYGQLCEHCRHELWLTEVSEKSRERFRRWVEHSNAYAVLDVETTALDDDAEIVEIAVVALDGAVLYQSLVRPLNPIPPEATAIHGITDEMVAGAPRWTDVWPDVRRLFVDRIALIYNDDFDTRMVYQACMQHHLPAGIIASKCVMKTYARFGRSYSWKHRDYTWISLANACSEQGVKVKDAHRALGDASMTVQLIQCVGRKEYGITCL</sequence>
<evidence type="ECO:0000256" key="1">
    <source>
        <dbReference type="ARBA" id="ARBA00022722"/>
    </source>
</evidence>
<name>A0ABW0HP61_9BACL</name>
<evidence type="ECO:0000256" key="3">
    <source>
        <dbReference type="ARBA" id="ARBA00022839"/>
    </source>
</evidence>
<dbReference type="SUPFAM" id="SSF53098">
    <property type="entry name" value="Ribonuclease H-like"/>
    <property type="match status" value="1"/>
</dbReference>
<dbReference type="Proteomes" id="UP001596113">
    <property type="component" value="Unassembled WGS sequence"/>
</dbReference>
<dbReference type="InterPro" id="IPR036397">
    <property type="entry name" value="RNaseH_sf"/>
</dbReference>
<dbReference type="CDD" id="cd06127">
    <property type="entry name" value="DEDDh"/>
    <property type="match status" value="1"/>
</dbReference>
<dbReference type="GO" id="GO:0004527">
    <property type="term" value="F:exonuclease activity"/>
    <property type="evidence" value="ECO:0007669"/>
    <property type="project" value="UniProtKB-KW"/>
</dbReference>
<evidence type="ECO:0000259" key="4">
    <source>
        <dbReference type="SMART" id="SM00479"/>
    </source>
</evidence>
<organism evidence="5 6">
    <name type="scientific">Cohnella soli</name>
    <dbReference type="NCBI Taxonomy" id="425005"/>
    <lineage>
        <taxon>Bacteria</taxon>
        <taxon>Bacillati</taxon>
        <taxon>Bacillota</taxon>
        <taxon>Bacilli</taxon>
        <taxon>Bacillales</taxon>
        <taxon>Paenibacillaceae</taxon>
        <taxon>Cohnella</taxon>
    </lineage>
</organism>
<evidence type="ECO:0000313" key="6">
    <source>
        <dbReference type="Proteomes" id="UP001596113"/>
    </source>
</evidence>
<dbReference type="SMART" id="SM00479">
    <property type="entry name" value="EXOIII"/>
    <property type="match status" value="1"/>
</dbReference>
<feature type="domain" description="Exonuclease" evidence="4">
    <location>
        <begin position="133"/>
        <end position="302"/>
    </location>
</feature>
<dbReference type="RefSeq" id="WP_378130723.1">
    <property type="nucleotide sequence ID" value="NZ_JBHSMI010000012.1"/>
</dbReference>
<evidence type="ECO:0000256" key="2">
    <source>
        <dbReference type="ARBA" id="ARBA00022801"/>
    </source>
</evidence>
<proteinExistence type="predicted"/>
<dbReference type="InterPro" id="IPR013520">
    <property type="entry name" value="Ribonucl_H"/>
</dbReference>
<protein>
    <submittedName>
        <fullName evidence="5">Exonuclease domain-containing protein</fullName>
    </submittedName>
</protein>
<dbReference type="EMBL" id="JBHSMI010000012">
    <property type="protein sequence ID" value="MFC5402353.1"/>
    <property type="molecule type" value="Genomic_DNA"/>
</dbReference>
<reference evidence="6" key="1">
    <citation type="journal article" date="2019" name="Int. J. Syst. Evol. Microbiol.">
        <title>The Global Catalogue of Microorganisms (GCM) 10K type strain sequencing project: providing services to taxonomists for standard genome sequencing and annotation.</title>
        <authorList>
            <consortium name="The Broad Institute Genomics Platform"/>
            <consortium name="The Broad Institute Genome Sequencing Center for Infectious Disease"/>
            <person name="Wu L."/>
            <person name="Ma J."/>
        </authorList>
    </citation>
    <scope>NUCLEOTIDE SEQUENCE [LARGE SCALE GENOMIC DNA]</scope>
    <source>
        <strain evidence="6">CGMCC 1.18575</strain>
    </source>
</reference>
<keyword evidence="2" id="KW-0378">Hydrolase</keyword>
<dbReference type="PANTHER" id="PTHR30231:SF4">
    <property type="entry name" value="PROTEIN NEN2"/>
    <property type="match status" value="1"/>
</dbReference>
<dbReference type="Pfam" id="PF00929">
    <property type="entry name" value="RNase_T"/>
    <property type="match status" value="1"/>
</dbReference>
<dbReference type="PANTHER" id="PTHR30231">
    <property type="entry name" value="DNA POLYMERASE III SUBUNIT EPSILON"/>
    <property type="match status" value="1"/>
</dbReference>
<gene>
    <name evidence="5" type="ORF">ACFPOF_06350</name>
</gene>
<keyword evidence="1" id="KW-0540">Nuclease</keyword>
<comment type="caution">
    <text evidence="5">The sequence shown here is derived from an EMBL/GenBank/DDBJ whole genome shotgun (WGS) entry which is preliminary data.</text>
</comment>
<keyword evidence="3 5" id="KW-0269">Exonuclease</keyword>
<dbReference type="Gene3D" id="3.30.420.10">
    <property type="entry name" value="Ribonuclease H-like superfamily/Ribonuclease H"/>
    <property type="match status" value="1"/>
</dbReference>
<accession>A0ABW0HP61</accession>
<evidence type="ECO:0000313" key="5">
    <source>
        <dbReference type="EMBL" id="MFC5402353.1"/>
    </source>
</evidence>